<protein>
    <submittedName>
        <fullName evidence="8">RagB/SusD family nutrient uptake outer membrane protein</fullName>
    </submittedName>
</protein>
<organism evidence="8">
    <name type="scientific">Roseihalotalea indica</name>
    <dbReference type="NCBI Taxonomy" id="2867963"/>
    <lineage>
        <taxon>Bacteria</taxon>
        <taxon>Pseudomonadati</taxon>
        <taxon>Bacteroidota</taxon>
        <taxon>Cytophagia</taxon>
        <taxon>Cytophagales</taxon>
        <taxon>Catalimonadaceae</taxon>
        <taxon>Roseihalotalea</taxon>
    </lineage>
</organism>
<keyword evidence="5" id="KW-0998">Cell outer membrane</keyword>
<sequence>MKYIAYILACGLLIVSWSCEDFLEEEPISQISAETFYEDAAAAEIGLTGVYNRFFNESCYSMIITFVQVGTDDVKQSSGFASGYKDRAELDPTVAPLGQWGNMYETIANVNFLLEEVEKLAPEEFTPNERKTQILAEGRFIRGLAYYYLYVGWGSVPLITEFPKDVNDALVAKSPREDILAQIKADLEFAANNLPDALTNYSDDNVTNSVKGRASKWAAKAYQARLALQENDWETALSLSDEIIDSGLYPFATPWRTIFQEPFNSSESIFEQQNDFSPGFFGSGQYGWWFGFDFEWSDDAMSIFQKPDSIGATQGKDIRFDLAYTPHPWSPQYQPNKYFPPRLFQDGGIEQANFVLVRASELYMNKAEILNELDFAANKDEVVSILNMVRSRAEDASWVNAWFDGVPNGTVGIPLLNPNDYTTQEEMRQAIREEKRREFMFEDVIRWVDLYRWDKDYLMEVTNSPTEDHLFFPVPPDEIIRNPNLTQNPAYQ</sequence>
<gene>
    <name evidence="8" type="ORF">K4G66_25310</name>
</gene>
<dbReference type="InterPro" id="IPR033985">
    <property type="entry name" value="SusD-like_N"/>
</dbReference>
<feature type="domain" description="RagB/SusD" evidence="6">
    <location>
        <begin position="335"/>
        <end position="455"/>
    </location>
</feature>
<proteinExistence type="inferred from homology"/>
<evidence type="ECO:0000256" key="1">
    <source>
        <dbReference type="ARBA" id="ARBA00004442"/>
    </source>
</evidence>
<dbReference type="Pfam" id="PF14322">
    <property type="entry name" value="SusD-like_3"/>
    <property type="match status" value="1"/>
</dbReference>
<evidence type="ECO:0000256" key="4">
    <source>
        <dbReference type="ARBA" id="ARBA00023136"/>
    </source>
</evidence>
<keyword evidence="3" id="KW-0732">Signal</keyword>
<dbReference type="SUPFAM" id="SSF48452">
    <property type="entry name" value="TPR-like"/>
    <property type="match status" value="1"/>
</dbReference>
<evidence type="ECO:0000256" key="5">
    <source>
        <dbReference type="ARBA" id="ARBA00023237"/>
    </source>
</evidence>
<comment type="similarity">
    <text evidence="2">Belongs to the SusD family.</text>
</comment>
<comment type="subcellular location">
    <subcellularLocation>
        <location evidence="1">Cell outer membrane</location>
    </subcellularLocation>
</comment>
<dbReference type="InterPro" id="IPR012944">
    <property type="entry name" value="SusD_RagB_dom"/>
</dbReference>
<evidence type="ECO:0000259" key="6">
    <source>
        <dbReference type="Pfam" id="PF07980"/>
    </source>
</evidence>
<dbReference type="CDD" id="cd08977">
    <property type="entry name" value="SusD"/>
    <property type="match status" value="1"/>
</dbReference>
<dbReference type="Pfam" id="PF07980">
    <property type="entry name" value="SusD_RagB"/>
    <property type="match status" value="1"/>
</dbReference>
<dbReference type="AlphaFoldDB" id="A0AA49GKZ9"/>
<reference evidence="8" key="2">
    <citation type="journal article" date="2024" name="Antonie Van Leeuwenhoek">
        <title>Roseihalotalea indica gen. nov., sp. nov., a halophilic Bacteroidetes from mesopelagic Southwest Indian Ocean with higher carbohydrate metabolic potential.</title>
        <authorList>
            <person name="Chen B."/>
            <person name="Zhang M."/>
            <person name="Lin D."/>
            <person name="Ye J."/>
            <person name="Tang K."/>
        </authorList>
    </citation>
    <scope>NUCLEOTIDE SEQUENCE</scope>
    <source>
        <strain evidence="8">TK19036</strain>
    </source>
</reference>
<keyword evidence="4" id="KW-0472">Membrane</keyword>
<evidence type="ECO:0000256" key="3">
    <source>
        <dbReference type="ARBA" id="ARBA00022729"/>
    </source>
</evidence>
<name>A0AA49GKZ9_9BACT</name>
<dbReference type="GO" id="GO:0009279">
    <property type="term" value="C:cell outer membrane"/>
    <property type="evidence" value="ECO:0007669"/>
    <property type="project" value="UniProtKB-SubCell"/>
</dbReference>
<dbReference type="InterPro" id="IPR011990">
    <property type="entry name" value="TPR-like_helical_dom_sf"/>
</dbReference>
<accession>A0AA49GKZ9</accession>
<feature type="domain" description="SusD-like N-terminal" evidence="7">
    <location>
        <begin position="21"/>
        <end position="228"/>
    </location>
</feature>
<evidence type="ECO:0000256" key="2">
    <source>
        <dbReference type="ARBA" id="ARBA00006275"/>
    </source>
</evidence>
<reference evidence="8" key="1">
    <citation type="journal article" date="2023" name="Comput. Struct. Biotechnol. J.">
        <title>Discovery of a novel marine Bacteroidetes with a rich repertoire of carbohydrate-active enzymes.</title>
        <authorList>
            <person name="Chen B."/>
            <person name="Liu G."/>
            <person name="Chen Q."/>
            <person name="Wang H."/>
            <person name="Liu L."/>
            <person name="Tang K."/>
        </authorList>
    </citation>
    <scope>NUCLEOTIDE SEQUENCE</scope>
    <source>
        <strain evidence="8">TK19036</strain>
    </source>
</reference>
<evidence type="ECO:0000259" key="7">
    <source>
        <dbReference type="Pfam" id="PF14322"/>
    </source>
</evidence>
<dbReference type="EMBL" id="CP120682">
    <property type="protein sequence ID" value="WKN35691.1"/>
    <property type="molecule type" value="Genomic_DNA"/>
</dbReference>
<evidence type="ECO:0000313" key="8">
    <source>
        <dbReference type="EMBL" id="WKN35691.1"/>
    </source>
</evidence>
<dbReference type="Gene3D" id="1.25.40.390">
    <property type="match status" value="1"/>
</dbReference>